<dbReference type="Ensembl" id="ENSSANT00000062173.1">
    <property type="protein sequence ID" value="ENSSANP00000058439.1"/>
    <property type="gene ID" value="ENSSANG00000029233.1"/>
</dbReference>
<sequence length="48" mass="5614">MFLTTVNLQLAQVTGFNTKRGRLRDKLVLRKHDPIVLLIHFKIKSCFC</sequence>
<organism evidence="1 2">
    <name type="scientific">Sinocyclocheilus anshuiensis</name>
    <dbReference type="NCBI Taxonomy" id="1608454"/>
    <lineage>
        <taxon>Eukaryota</taxon>
        <taxon>Metazoa</taxon>
        <taxon>Chordata</taxon>
        <taxon>Craniata</taxon>
        <taxon>Vertebrata</taxon>
        <taxon>Euteleostomi</taxon>
        <taxon>Actinopterygii</taxon>
        <taxon>Neopterygii</taxon>
        <taxon>Teleostei</taxon>
        <taxon>Ostariophysi</taxon>
        <taxon>Cypriniformes</taxon>
        <taxon>Cyprinidae</taxon>
        <taxon>Cyprininae</taxon>
        <taxon>Sinocyclocheilus</taxon>
    </lineage>
</organism>
<reference evidence="1" key="2">
    <citation type="submission" date="2025-09" db="UniProtKB">
        <authorList>
            <consortium name="Ensembl"/>
        </authorList>
    </citation>
    <scope>IDENTIFICATION</scope>
</reference>
<proteinExistence type="predicted"/>
<dbReference type="AlphaFoldDB" id="A0A671PLM3"/>
<protein>
    <submittedName>
        <fullName evidence="1">Uncharacterized protein</fullName>
    </submittedName>
</protein>
<reference evidence="1" key="1">
    <citation type="submission" date="2025-08" db="UniProtKB">
        <authorList>
            <consortium name="Ensembl"/>
        </authorList>
    </citation>
    <scope>IDENTIFICATION</scope>
</reference>
<evidence type="ECO:0000313" key="2">
    <source>
        <dbReference type="Proteomes" id="UP000472260"/>
    </source>
</evidence>
<keyword evidence="2" id="KW-1185">Reference proteome</keyword>
<name>A0A671PLM3_9TELE</name>
<accession>A0A671PLM3</accession>
<evidence type="ECO:0000313" key="1">
    <source>
        <dbReference type="Ensembl" id="ENSSANP00000058439.1"/>
    </source>
</evidence>
<dbReference type="Proteomes" id="UP000472260">
    <property type="component" value="Unassembled WGS sequence"/>
</dbReference>